<keyword evidence="6 11" id="KW-0067">ATP-binding</keyword>
<comment type="subcellular location">
    <subcellularLocation>
        <location evidence="11">Cell membrane</location>
        <topology evidence="11">Single-pass membrane protein</topology>
    </subcellularLocation>
</comment>
<comment type="similarity">
    <text evidence="11">Belongs to the KdpC family.</text>
</comment>
<keyword evidence="4 11" id="KW-0812">Transmembrane</keyword>
<keyword evidence="7 11" id="KW-0630">Potassium</keyword>
<evidence type="ECO:0000256" key="2">
    <source>
        <dbReference type="ARBA" id="ARBA00022475"/>
    </source>
</evidence>
<proteinExistence type="inferred from homology"/>
<dbReference type="Proteomes" id="UP001277183">
    <property type="component" value="Unassembled WGS sequence"/>
</dbReference>
<keyword evidence="5 11" id="KW-0547">Nucleotide-binding</keyword>
<evidence type="ECO:0000256" key="3">
    <source>
        <dbReference type="ARBA" id="ARBA00022538"/>
    </source>
</evidence>
<comment type="function">
    <text evidence="11">Part of the high-affinity ATP-driven potassium transport (or Kdp) system, which catalyzes the hydrolysis of ATP coupled with the electrogenic transport of potassium into the cytoplasm. This subunit acts as a catalytic chaperone that increases the ATP-binding affinity of the ATP-hydrolyzing subunit KdpB by the formation of a transient KdpB/KdpC/ATP ternary complex.</text>
</comment>
<evidence type="ECO:0000256" key="6">
    <source>
        <dbReference type="ARBA" id="ARBA00022840"/>
    </source>
</evidence>
<gene>
    <name evidence="11 12" type="primary">kdpC</name>
    <name evidence="12" type="ORF">KAM351_07790</name>
    <name evidence="13" type="ORF">SJS77_10575</name>
</gene>
<reference evidence="12" key="1">
    <citation type="submission" date="2021-07" db="EMBL/GenBank/DDBJ databases">
        <title>Draft genome sequence of carbapenem-resistant Aeromonas spp. in Japan.</title>
        <authorList>
            <person name="Maehana S."/>
            <person name="Suzuki M."/>
            <person name="Kitasato H."/>
        </authorList>
    </citation>
    <scope>NUCLEOTIDE SEQUENCE</scope>
    <source>
        <strain evidence="12">KAM351</strain>
    </source>
</reference>
<evidence type="ECO:0000313" key="14">
    <source>
        <dbReference type="Proteomes" id="UP000886934"/>
    </source>
</evidence>
<dbReference type="Pfam" id="PF02669">
    <property type="entry name" value="KdpC"/>
    <property type="match status" value="1"/>
</dbReference>
<evidence type="ECO:0000256" key="8">
    <source>
        <dbReference type="ARBA" id="ARBA00022989"/>
    </source>
</evidence>
<dbReference type="EMBL" id="JAWZVU010000063">
    <property type="protein sequence ID" value="MDX7720917.1"/>
    <property type="molecule type" value="Genomic_DNA"/>
</dbReference>
<keyword evidence="8 11" id="KW-1133">Transmembrane helix</keyword>
<protein>
    <recommendedName>
        <fullName evidence="11">Potassium-transporting ATPase KdpC subunit</fullName>
    </recommendedName>
    <alternativeName>
        <fullName evidence="11">ATP phosphohydrolase [potassium-transporting] C chain</fullName>
    </alternativeName>
    <alternativeName>
        <fullName evidence="11">Potassium-binding and translocating subunit C</fullName>
    </alternativeName>
    <alternativeName>
        <fullName evidence="11">Potassium-translocating ATPase C chain</fullName>
    </alternativeName>
</protein>
<dbReference type="PANTHER" id="PTHR30042:SF2">
    <property type="entry name" value="POTASSIUM-TRANSPORTING ATPASE KDPC SUBUNIT"/>
    <property type="match status" value="1"/>
</dbReference>
<keyword evidence="3 11" id="KW-0633">Potassium transport</keyword>
<dbReference type="RefSeq" id="WP_113978297.1">
    <property type="nucleotide sequence ID" value="NZ_BPND01000006.1"/>
</dbReference>
<dbReference type="AlphaFoldDB" id="A0AA37FTT4"/>
<keyword evidence="9 11" id="KW-0406">Ion transport</keyword>
<dbReference type="PIRSF" id="PIRSF001296">
    <property type="entry name" value="K_ATPase_KdpC"/>
    <property type="match status" value="1"/>
</dbReference>
<keyword evidence="2 11" id="KW-1003">Cell membrane</keyword>
<comment type="subunit">
    <text evidence="11">The system is composed of three essential subunits: KdpA, KdpB and KdpC.</text>
</comment>
<organism evidence="12 14">
    <name type="scientific">Aeromonas caviae</name>
    <name type="common">Aeromonas punctata</name>
    <dbReference type="NCBI Taxonomy" id="648"/>
    <lineage>
        <taxon>Bacteria</taxon>
        <taxon>Pseudomonadati</taxon>
        <taxon>Pseudomonadota</taxon>
        <taxon>Gammaproteobacteria</taxon>
        <taxon>Aeromonadales</taxon>
        <taxon>Aeromonadaceae</taxon>
        <taxon>Aeromonas</taxon>
    </lineage>
</organism>
<dbReference type="EMBL" id="BPNN01000007">
    <property type="protein sequence ID" value="GJA62168.1"/>
    <property type="molecule type" value="Genomic_DNA"/>
</dbReference>
<accession>A0AA37FTT4</accession>
<evidence type="ECO:0000313" key="13">
    <source>
        <dbReference type="EMBL" id="MDX7720917.1"/>
    </source>
</evidence>
<dbReference type="InterPro" id="IPR003820">
    <property type="entry name" value="KdpC"/>
</dbReference>
<evidence type="ECO:0000256" key="1">
    <source>
        <dbReference type="ARBA" id="ARBA00022448"/>
    </source>
</evidence>
<dbReference type="HAMAP" id="MF_00276">
    <property type="entry name" value="KdpC"/>
    <property type="match status" value="1"/>
</dbReference>
<reference evidence="13" key="2">
    <citation type="submission" date="2023-11" db="EMBL/GenBank/DDBJ databases">
        <title>WGS of Aeromonas in Northern Israel.</title>
        <authorList>
            <person name="Hershko Y."/>
        </authorList>
    </citation>
    <scope>NUCLEOTIDE SEQUENCE</scope>
    <source>
        <strain evidence="13">77416</strain>
    </source>
</reference>
<evidence type="ECO:0000256" key="7">
    <source>
        <dbReference type="ARBA" id="ARBA00022958"/>
    </source>
</evidence>
<dbReference type="GO" id="GO:0005886">
    <property type="term" value="C:plasma membrane"/>
    <property type="evidence" value="ECO:0007669"/>
    <property type="project" value="UniProtKB-SubCell"/>
</dbReference>
<evidence type="ECO:0000313" key="12">
    <source>
        <dbReference type="EMBL" id="GJA62168.1"/>
    </source>
</evidence>
<dbReference type="GO" id="GO:0008556">
    <property type="term" value="F:P-type potassium transmembrane transporter activity"/>
    <property type="evidence" value="ECO:0007669"/>
    <property type="project" value="InterPro"/>
</dbReference>
<dbReference type="Proteomes" id="UP000886934">
    <property type="component" value="Unassembled WGS sequence"/>
</dbReference>
<evidence type="ECO:0000256" key="11">
    <source>
        <dbReference type="HAMAP-Rule" id="MF_00276"/>
    </source>
</evidence>
<evidence type="ECO:0000256" key="9">
    <source>
        <dbReference type="ARBA" id="ARBA00023065"/>
    </source>
</evidence>
<keyword evidence="10 11" id="KW-0472">Membrane</keyword>
<keyword evidence="1 11" id="KW-0813">Transport</keyword>
<evidence type="ECO:0000256" key="4">
    <source>
        <dbReference type="ARBA" id="ARBA00022692"/>
    </source>
</evidence>
<dbReference type="GO" id="GO:0005524">
    <property type="term" value="F:ATP binding"/>
    <property type="evidence" value="ECO:0007669"/>
    <property type="project" value="UniProtKB-UniRule"/>
</dbReference>
<evidence type="ECO:0000256" key="5">
    <source>
        <dbReference type="ARBA" id="ARBA00022741"/>
    </source>
</evidence>
<evidence type="ECO:0000256" key="10">
    <source>
        <dbReference type="ARBA" id="ARBA00023136"/>
    </source>
</evidence>
<name>A0AA37FTT4_AERCA</name>
<dbReference type="PANTHER" id="PTHR30042">
    <property type="entry name" value="POTASSIUM-TRANSPORTING ATPASE C CHAIN"/>
    <property type="match status" value="1"/>
</dbReference>
<comment type="caution">
    <text evidence="12">The sequence shown here is derived from an EMBL/GenBank/DDBJ whole genome shotgun (WGS) entry which is preliminary data.</text>
</comment>
<sequence>MIAIRTLLTLTLLLGVAYPLVVTGLAQLLFPWQANGSLLTNAKQQVVGSALLAQKFERADYFHSRPSASDFATIGGGGSNLGMSSPLRAEFAAAAARAQPEARVPALLTRSASGLDPHLPLDAALAQVDRVAGQRGLDPVRLTEQVKSAAQAGILGPQVVNILQLNLQLDHQKGAWGRSLPFGKAPFRQRGQA</sequence>